<dbReference type="Pfam" id="PF08238">
    <property type="entry name" value="Sel1"/>
    <property type="match status" value="12"/>
</dbReference>
<protein>
    <submittedName>
        <fullName evidence="2">Sel1 repeat family protein</fullName>
    </submittedName>
</protein>
<dbReference type="EMBL" id="VUMD01000015">
    <property type="protein sequence ID" value="MSS37874.1"/>
    <property type="molecule type" value="Genomic_DNA"/>
</dbReference>
<accession>A0A7X2NN15</accession>
<sequence>MPKIIFTSRYLRDAPPEQLENYVRYIGTREGVEKVDESKRHLPATIHQKEFIRQLIRDIPQAKEMLEYADFLLHPTIGNASELISCALEQHLDLVAKRENYVDYISNRPRVERIGEHGLFTDAGKAVVLRQVQEEVMRHKGAVWTHVVSLRREDAARLGYDSAEQWMALLRSKRAMLCRHMKIDSTNLRWYAAFHNESHHPHVHLMVYSAKDNDGYLTKQSIEAMRSELAHDIFRQDFAHIYEEQNQARGDLKSQAEEVMRQMTAALRTGTTVNPVIEKKMIRLSKRLQNTTGKKVYGYLKRDVKSLIDEIVDELAKDSRVDAFYQAWGKWQNEILLTYQTQGVSLPPLSQQKVFKSIKNMIIAEAMQLAGQNFVFEDEAMTESTEEPEMILQDAMPSMDAVPEQYEPYSEQGNHKNRDAGWWSKEYKQARKYLYGDDSTPQDFVKAFHMFRQEAEKGNGFAMHDLGRMCADGLGCEINPELSQEWYAKALSAFHAAEQSVQPKQRPYLWYRIGKMYAAGLGTEQNYETAAEWFSQAVAADHKYAQYSLAGLYYRGQGVEQSYEQAFHLYCRSAEQGNPYADYETAKMYRDGIGTTVQPKQAEQSFQSAFHGFAALEKQSHDDKLQYRLGQMLHTGTGTEKDEKAAAEYWEKSAKLGNVHAQYALAKLWLEINNGDVSKALQWLTKAADGGHAPAQYTLGKCYRDGIHVDKNMEQAVHLFLLSAEQNNEYAAYQLGKLYLAGEGIPKDAEQAVKWLKCAAEQKNAYAQYTLGKLYLCGEDVPRDIEKALDYLKASAEQKNEYASYQLGKLYLTGEMVPKDVETAVRYLETSAGNGNQFAQYALGKLYLQGKDIPRDKEKAVRYLEASAAQGNLYAKFLLEHLDSFRDPSAFLAATRLLHRLESLFREDYRKTTGGTSYSIDRKRRRKLAEKKQAQGHKRDDYEPIRQIY</sequence>
<keyword evidence="3" id="KW-1185">Reference proteome</keyword>
<dbReference type="PANTHER" id="PTHR11102">
    <property type="entry name" value="SEL-1-LIKE PROTEIN"/>
    <property type="match status" value="1"/>
</dbReference>
<name>A0A7X2NN15_9CLOT</name>
<evidence type="ECO:0000313" key="3">
    <source>
        <dbReference type="Proteomes" id="UP000429958"/>
    </source>
</evidence>
<evidence type="ECO:0000313" key="2">
    <source>
        <dbReference type="EMBL" id="MSS37874.1"/>
    </source>
</evidence>
<dbReference type="SUPFAM" id="SSF81901">
    <property type="entry name" value="HCP-like"/>
    <property type="match status" value="3"/>
</dbReference>
<dbReference type="AlphaFoldDB" id="A0A7X2NN15"/>
<gene>
    <name evidence="2" type="ORF">FYJ39_15220</name>
</gene>
<feature type="region of interest" description="Disordered" evidence="1">
    <location>
        <begin position="916"/>
        <end position="949"/>
    </location>
</feature>
<reference evidence="2 3" key="1">
    <citation type="submission" date="2019-08" db="EMBL/GenBank/DDBJ databases">
        <title>In-depth cultivation of the pig gut microbiome towards novel bacterial diversity and tailored functional studies.</title>
        <authorList>
            <person name="Wylensek D."/>
            <person name="Hitch T.C.A."/>
            <person name="Clavel T."/>
        </authorList>
    </citation>
    <scope>NUCLEOTIDE SEQUENCE [LARGE SCALE GENOMIC DNA]</scope>
    <source>
        <strain evidence="2 3">WCA-389-WT-23D1</strain>
    </source>
</reference>
<evidence type="ECO:0000256" key="1">
    <source>
        <dbReference type="SAM" id="MobiDB-lite"/>
    </source>
</evidence>
<dbReference type="InterPro" id="IPR006597">
    <property type="entry name" value="Sel1-like"/>
</dbReference>
<dbReference type="InterPro" id="IPR041073">
    <property type="entry name" value="MobL"/>
</dbReference>
<dbReference type="NCBIfam" id="NF041499">
    <property type="entry name" value="MobP3"/>
    <property type="match status" value="1"/>
</dbReference>
<feature type="compositionally biased region" description="Basic and acidic residues" evidence="1">
    <location>
        <begin position="930"/>
        <end position="949"/>
    </location>
</feature>
<dbReference type="SMART" id="SM00671">
    <property type="entry name" value="SEL1"/>
    <property type="match status" value="12"/>
</dbReference>
<dbReference type="Gene3D" id="1.25.40.10">
    <property type="entry name" value="Tetratricopeptide repeat domain"/>
    <property type="match status" value="2"/>
</dbReference>
<comment type="caution">
    <text evidence="2">The sequence shown here is derived from an EMBL/GenBank/DDBJ whole genome shotgun (WGS) entry which is preliminary data.</text>
</comment>
<proteinExistence type="predicted"/>
<dbReference type="InterPro" id="IPR048102">
    <property type="entry name" value="MobP3"/>
</dbReference>
<dbReference type="Pfam" id="PF18555">
    <property type="entry name" value="MobL"/>
    <property type="match status" value="1"/>
</dbReference>
<dbReference type="RefSeq" id="WP_154473316.1">
    <property type="nucleotide sequence ID" value="NZ_VUMD01000015.1"/>
</dbReference>
<dbReference type="PANTHER" id="PTHR11102:SF147">
    <property type="entry name" value="SEL1L ADAPTOR SUBUNIT OF ERAD E3 UBIQUITIN LIGASE"/>
    <property type="match status" value="1"/>
</dbReference>
<organism evidence="2 3">
    <name type="scientific">Clostridium porci</name>
    <dbReference type="NCBI Taxonomy" id="2605778"/>
    <lineage>
        <taxon>Bacteria</taxon>
        <taxon>Bacillati</taxon>
        <taxon>Bacillota</taxon>
        <taxon>Clostridia</taxon>
        <taxon>Eubacteriales</taxon>
        <taxon>Clostridiaceae</taxon>
        <taxon>Clostridium</taxon>
    </lineage>
</organism>
<dbReference type="InterPro" id="IPR050767">
    <property type="entry name" value="Sel1_AlgK"/>
</dbReference>
<dbReference type="InterPro" id="IPR011990">
    <property type="entry name" value="TPR-like_helical_dom_sf"/>
</dbReference>
<dbReference type="Proteomes" id="UP000429958">
    <property type="component" value="Unassembled WGS sequence"/>
</dbReference>